<dbReference type="Pfam" id="PF01978">
    <property type="entry name" value="TrmB"/>
    <property type="match status" value="1"/>
</dbReference>
<dbReference type="Proteomes" id="UP000239047">
    <property type="component" value="Unassembled WGS sequence"/>
</dbReference>
<gene>
    <name evidence="3" type="ORF">C4B60_17330</name>
</gene>
<dbReference type="InterPro" id="IPR036388">
    <property type="entry name" value="WH-like_DNA-bd_sf"/>
</dbReference>
<dbReference type="EMBL" id="PREZ01000007">
    <property type="protein sequence ID" value="PPA69076.1"/>
    <property type="molecule type" value="Genomic_DNA"/>
</dbReference>
<comment type="caution">
    <text evidence="3">The sequence shown here is derived from an EMBL/GenBank/DDBJ whole genome shotgun (WGS) entry which is preliminary data.</text>
</comment>
<evidence type="ECO:0008006" key="5">
    <source>
        <dbReference type="Google" id="ProtNLM"/>
    </source>
</evidence>
<evidence type="ECO:0000259" key="1">
    <source>
        <dbReference type="Pfam" id="PF01978"/>
    </source>
</evidence>
<protein>
    <recommendedName>
        <fullName evidence="5">TrmB family transcriptional regulator</fullName>
    </recommendedName>
</protein>
<dbReference type="InterPro" id="IPR051797">
    <property type="entry name" value="TrmB-like"/>
</dbReference>
<organism evidence="3 4">
    <name type="scientific">Jeotgalibacillus proteolyticus</name>
    <dbReference type="NCBI Taxonomy" id="2082395"/>
    <lineage>
        <taxon>Bacteria</taxon>
        <taxon>Bacillati</taxon>
        <taxon>Bacillota</taxon>
        <taxon>Bacilli</taxon>
        <taxon>Bacillales</taxon>
        <taxon>Caryophanaceae</taxon>
        <taxon>Jeotgalibacillus</taxon>
    </lineage>
</organism>
<dbReference type="InterPro" id="IPR002831">
    <property type="entry name" value="Tscrpt_reg_TrmB_N"/>
</dbReference>
<feature type="domain" description="Transcription regulator TrmB C-terminal" evidence="2">
    <location>
        <begin position="114"/>
        <end position="211"/>
    </location>
</feature>
<accession>A0A2S5G7W6</accession>
<dbReference type="InterPro" id="IPR036390">
    <property type="entry name" value="WH_DNA-bd_sf"/>
</dbReference>
<dbReference type="RefSeq" id="WP_104059295.1">
    <property type="nucleotide sequence ID" value="NZ_PREZ01000007.1"/>
</dbReference>
<keyword evidence="4" id="KW-1185">Reference proteome</keyword>
<dbReference type="CDD" id="cd09124">
    <property type="entry name" value="PLDc_like_TrmB_middle"/>
    <property type="match status" value="1"/>
</dbReference>
<evidence type="ECO:0000313" key="3">
    <source>
        <dbReference type="EMBL" id="PPA69076.1"/>
    </source>
</evidence>
<proteinExistence type="predicted"/>
<evidence type="ECO:0000313" key="4">
    <source>
        <dbReference type="Proteomes" id="UP000239047"/>
    </source>
</evidence>
<evidence type="ECO:0000259" key="2">
    <source>
        <dbReference type="Pfam" id="PF11495"/>
    </source>
</evidence>
<reference evidence="3 4" key="1">
    <citation type="submission" date="2018-02" db="EMBL/GenBank/DDBJ databases">
        <title>Jeotgalibacillus proteolyticum sp. nov. a protease producing bacterium isolated from ocean sediments of Laizhou Bay.</title>
        <authorList>
            <person name="Li Y."/>
        </authorList>
    </citation>
    <scope>NUCLEOTIDE SEQUENCE [LARGE SCALE GENOMIC DNA]</scope>
    <source>
        <strain evidence="3 4">22-7</strain>
    </source>
</reference>
<dbReference type="SUPFAM" id="SSF46785">
    <property type="entry name" value="Winged helix' DNA-binding domain"/>
    <property type="match status" value="1"/>
</dbReference>
<feature type="domain" description="Transcription regulator TrmB N-terminal" evidence="1">
    <location>
        <begin position="8"/>
        <end position="77"/>
    </location>
</feature>
<sequence length="266" mass="30237">MEEVIVTLKEFGMTEYEAKIYLSLLQNQPSNGNSIAKLSGVPAPKVYGALQKMKEQGLVFTVSGGNNGKLVRYSPLPYKELLKTRKNTFLDQLEFLDESLAEVSSKSDVNWSELFLIEGYSASMEVVQSAISECETEIIISCWSRELEVLKELLFETHERGIKIVTLVFDRKQMDVPWKSFSHYKGDSALNRHSGEFSIVVDNKKAILLQSLEGSPHSVVSSHPVMVSTTRNYIRHDIYVNRMLADFEKDVTTYYGDELEKLIDDF</sequence>
<dbReference type="InterPro" id="IPR021586">
    <property type="entry name" value="Tscrpt_reg_TrmB_C"/>
</dbReference>
<dbReference type="OrthoDB" id="1493540at2"/>
<dbReference type="AlphaFoldDB" id="A0A2S5G7W6"/>
<dbReference type="PANTHER" id="PTHR34293">
    <property type="entry name" value="HTH-TYPE TRANSCRIPTIONAL REGULATOR TRMBL2"/>
    <property type="match status" value="1"/>
</dbReference>
<dbReference type="Gene3D" id="1.10.10.10">
    <property type="entry name" value="Winged helix-like DNA-binding domain superfamily/Winged helix DNA-binding domain"/>
    <property type="match status" value="1"/>
</dbReference>
<dbReference type="Pfam" id="PF11495">
    <property type="entry name" value="Regulator_TrmB"/>
    <property type="match status" value="1"/>
</dbReference>
<name>A0A2S5G7W6_9BACL</name>
<dbReference type="PANTHER" id="PTHR34293:SF1">
    <property type="entry name" value="HTH-TYPE TRANSCRIPTIONAL REGULATOR TRMBL2"/>
    <property type="match status" value="1"/>
</dbReference>